<dbReference type="PANTHER" id="PTHR10622:SF10">
    <property type="entry name" value="HET DOMAIN-CONTAINING PROTEIN"/>
    <property type="match status" value="1"/>
</dbReference>
<dbReference type="Pfam" id="PF26640">
    <property type="entry name" value="DUF8212"/>
    <property type="match status" value="1"/>
</dbReference>
<evidence type="ECO:0000313" key="2">
    <source>
        <dbReference type="EMBL" id="CAJ2512396.1"/>
    </source>
</evidence>
<keyword evidence="3" id="KW-1185">Reference proteome</keyword>
<sequence length="132" mass="14791">MSWASRRLTTRLEDEASCLMGLFDVTMPLLYGEGSKAFIRLQQEIIDSSEDQSILAWELVAHERNNMWTMFTGLLAPSVRSFASCSDIESHRSADSVILRTQGRASGDMPIEVSATRLRIRVPFLGVGYVHP</sequence>
<dbReference type="EMBL" id="CAUWAG010000019">
    <property type="protein sequence ID" value="CAJ2512396.1"/>
    <property type="molecule type" value="Genomic_DNA"/>
</dbReference>
<organism evidence="2 3">
    <name type="scientific">Anthostomella pinea</name>
    <dbReference type="NCBI Taxonomy" id="933095"/>
    <lineage>
        <taxon>Eukaryota</taxon>
        <taxon>Fungi</taxon>
        <taxon>Dikarya</taxon>
        <taxon>Ascomycota</taxon>
        <taxon>Pezizomycotina</taxon>
        <taxon>Sordariomycetes</taxon>
        <taxon>Xylariomycetidae</taxon>
        <taxon>Xylariales</taxon>
        <taxon>Xylariaceae</taxon>
        <taxon>Anthostomella</taxon>
    </lineage>
</organism>
<feature type="domain" description="DUF8212" evidence="1">
    <location>
        <begin position="36"/>
        <end position="89"/>
    </location>
</feature>
<proteinExistence type="predicted"/>
<dbReference type="PANTHER" id="PTHR10622">
    <property type="entry name" value="HET DOMAIN-CONTAINING PROTEIN"/>
    <property type="match status" value="1"/>
</dbReference>
<dbReference type="AlphaFoldDB" id="A0AAI8YPQ4"/>
<reference evidence="2" key="1">
    <citation type="submission" date="2023-10" db="EMBL/GenBank/DDBJ databases">
        <authorList>
            <person name="Hackl T."/>
        </authorList>
    </citation>
    <scope>NUCLEOTIDE SEQUENCE</scope>
</reference>
<dbReference type="InterPro" id="IPR058525">
    <property type="entry name" value="DUF8212"/>
</dbReference>
<accession>A0AAI8YPQ4</accession>
<evidence type="ECO:0000313" key="3">
    <source>
        <dbReference type="Proteomes" id="UP001295740"/>
    </source>
</evidence>
<comment type="caution">
    <text evidence="2">The sequence shown here is derived from an EMBL/GenBank/DDBJ whole genome shotgun (WGS) entry which is preliminary data.</text>
</comment>
<protein>
    <submittedName>
        <fullName evidence="2">Uu.00g054110.m01.CDS01</fullName>
    </submittedName>
</protein>
<gene>
    <name evidence="2" type="ORF">KHLLAP_LOCUS12864</name>
</gene>
<name>A0AAI8YPQ4_9PEZI</name>
<evidence type="ECO:0000259" key="1">
    <source>
        <dbReference type="Pfam" id="PF26640"/>
    </source>
</evidence>
<dbReference type="Proteomes" id="UP001295740">
    <property type="component" value="Unassembled WGS sequence"/>
</dbReference>